<dbReference type="SUPFAM" id="SSF51430">
    <property type="entry name" value="NAD(P)-linked oxidoreductase"/>
    <property type="match status" value="1"/>
</dbReference>
<evidence type="ECO:0000256" key="1">
    <source>
        <dbReference type="ARBA" id="ARBA00023002"/>
    </source>
</evidence>
<evidence type="ECO:0000256" key="2">
    <source>
        <dbReference type="SAM" id="MobiDB-lite"/>
    </source>
</evidence>
<feature type="domain" description="NADP-dependent oxidoreductase" evidence="3">
    <location>
        <begin position="4"/>
        <end position="279"/>
    </location>
</feature>
<feature type="non-terminal residue" evidence="4">
    <location>
        <position position="335"/>
    </location>
</feature>
<dbReference type="EMBL" id="WIGM01001017">
    <property type="protein sequence ID" value="KAF6806610.1"/>
    <property type="molecule type" value="Genomic_DNA"/>
</dbReference>
<dbReference type="Gene3D" id="3.20.20.100">
    <property type="entry name" value="NADP-dependent oxidoreductase domain"/>
    <property type="match status" value="1"/>
</dbReference>
<proteinExistence type="predicted"/>
<evidence type="ECO:0000259" key="3">
    <source>
        <dbReference type="Pfam" id="PF00248"/>
    </source>
</evidence>
<evidence type="ECO:0000313" key="4">
    <source>
        <dbReference type="EMBL" id="KAF6806610.1"/>
    </source>
</evidence>
<gene>
    <name evidence="4" type="ORF">CMUS01_14323</name>
</gene>
<feature type="compositionally biased region" description="Low complexity" evidence="2">
    <location>
        <begin position="317"/>
        <end position="335"/>
    </location>
</feature>
<accession>A0A8H6J5W6</accession>
<dbReference type="AlphaFoldDB" id="A0A8H6J5W6"/>
<dbReference type="GO" id="GO:0016491">
    <property type="term" value="F:oxidoreductase activity"/>
    <property type="evidence" value="ECO:0007669"/>
    <property type="project" value="UniProtKB-KW"/>
</dbReference>
<protein>
    <submittedName>
        <fullName evidence="4">Aldehyde reductase</fullName>
    </submittedName>
</protein>
<comment type="caution">
    <text evidence="4">The sequence shown here is derived from an EMBL/GenBank/DDBJ whole genome shotgun (WGS) entry which is preliminary data.</text>
</comment>
<dbReference type="InterPro" id="IPR036812">
    <property type="entry name" value="NAD(P)_OxRdtase_dom_sf"/>
</dbReference>
<dbReference type="PRINTS" id="PR00069">
    <property type="entry name" value="ALDKETRDTASE"/>
</dbReference>
<dbReference type="Proteomes" id="UP000639643">
    <property type="component" value="Unassembled WGS sequence"/>
</dbReference>
<dbReference type="Pfam" id="PF00248">
    <property type="entry name" value="Aldo_ket_red"/>
    <property type="match status" value="1"/>
</dbReference>
<dbReference type="PANTHER" id="PTHR43364:SF4">
    <property type="entry name" value="NAD(P)-LINKED OXIDOREDUCTASE SUPERFAMILY PROTEIN"/>
    <property type="match status" value="1"/>
</dbReference>
<reference evidence="4" key="1">
    <citation type="journal article" date="2020" name="Phytopathology">
        <title>Genome Sequence Resources of Colletotrichum truncatum, C. plurivorum, C. musicola, and C. sojae: Four Species Pathogenic to Soybean (Glycine max).</title>
        <authorList>
            <person name="Rogerio F."/>
            <person name="Boufleur T.R."/>
            <person name="Ciampi-Guillardi M."/>
            <person name="Sukno S.A."/>
            <person name="Thon M.R."/>
            <person name="Massola Junior N.S."/>
            <person name="Baroncelli R."/>
        </authorList>
    </citation>
    <scope>NUCLEOTIDE SEQUENCE</scope>
    <source>
        <strain evidence="4">LFN0074</strain>
    </source>
</reference>
<sequence length="335" mass="37871">ILREAGIKKIDAAQVYQGSEKTVGDVDAGRYFDIDTKELGCGGIIVGQGPATKENVIQRGLNSLELLKVDQVDIFYIHGPDRETPFEDTLEGINELYKMRKFRRFGLSNYLPCEVEKVVQICKAKGFVSPTVYEGNYNPISRKPEEVFFPMLRKHNMVFYAYSPLAGGFLAKTKEEILARQCPKFDPDNGLVGMIYSALYNKPSHFEALEEWGAISRTFGLAKPEMAYRWVAFHSPLDRERGDAMIIGASKLEQLREIVQWLGKGPLLAEVVDKIENVWRIVRHDAGLDNYNLNSFELDETPDFKQMYEKAHENLPHTTQHQSSSTLSQSGIAAV</sequence>
<dbReference type="InterPro" id="IPR020471">
    <property type="entry name" value="AKR"/>
</dbReference>
<dbReference type="OrthoDB" id="2310150at2759"/>
<keyword evidence="5" id="KW-1185">Reference proteome</keyword>
<name>A0A8H6J5W6_9PEZI</name>
<feature type="region of interest" description="Disordered" evidence="2">
    <location>
        <begin position="315"/>
        <end position="335"/>
    </location>
</feature>
<evidence type="ECO:0000313" key="5">
    <source>
        <dbReference type="Proteomes" id="UP000639643"/>
    </source>
</evidence>
<dbReference type="PANTHER" id="PTHR43364">
    <property type="entry name" value="NADH-SPECIFIC METHYLGLYOXAL REDUCTASE-RELATED"/>
    <property type="match status" value="1"/>
</dbReference>
<organism evidence="4 5">
    <name type="scientific">Colletotrichum musicola</name>
    <dbReference type="NCBI Taxonomy" id="2175873"/>
    <lineage>
        <taxon>Eukaryota</taxon>
        <taxon>Fungi</taxon>
        <taxon>Dikarya</taxon>
        <taxon>Ascomycota</taxon>
        <taxon>Pezizomycotina</taxon>
        <taxon>Sordariomycetes</taxon>
        <taxon>Hypocreomycetidae</taxon>
        <taxon>Glomerellales</taxon>
        <taxon>Glomerellaceae</taxon>
        <taxon>Colletotrichum</taxon>
        <taxon>Colletotrichum orchidearum species complex</taxon>
    </lineage>
</organism>
<dbReference type="InterPro" id="IPR023210">
    <property type="entry name" value="NADP_OxRdtase_dom"/>
</dbReference>
<keyword evidence="1" id="KW-0560">Oxidoreductase</keyword>
<dbReference type="InterPro" id="IPR050523">
    <property type="entry name" value="AKR_Detox_Biosynth"/>
</dbReference>
<dbReference type="CDD" id="cd19075">
    <property type="entry name" value="AKR_AKR7A1-5"/>
    <property type="match status" value="1"/>
</dbReference>